<evidence type="ECO:0000313" key="2">
    <source>
        <dbReference type="EMBL" id="KAK0505560.1"/>
    </source>
</evidence>
<dbReference type="EMBL" id="JAUEPU010000002">
    <property type="protein sequence ID" value="KAK0505560.1"/>
    <property type="molecule type" value="Genomic_DNA"/>
</dbReference>
<gene>
    <name evidence="2" type="ORF">EDD18DRAFT_1098900</name>
</gene>
<keyword evidence="3" id="KW-1185">Reference proteome</keyword>
<keyword evidence="1" id="KW-1133">Transmembrane helix</keyword>
<name>A0AA39V4R2_9AGAR</name>
<evidence type="ECO:0000313" key="3">
    <source>
        <dbReference type="Proteomes" id="UP001175228"/>
    </source>
</evidence>
<dbReference type="AlphaFoldDB" id="A0AA39V4R2"/>
<keyword evidence="1" id="KW-0812">Transmembrane</keyword>
<evidence type="ECO:0000256" key="1">
    <source>
        <dbReference type="SAM" id="Phobius"/>
    </source>
</evidence>
<dbReference type="Proteomes" id="UP001175228">
    <property type="component" value="Unassembled WGS sequence"/>
</dbReference>
<reference evidence="2" key="1">
    <citation type="submission" date="2023-06" db="EMBL/GenBank/DDBJ databases">
        <authorList>
            <consortium name="Lawrence Berkeley National Laboratory"/>
            <person name="Ahrendt S."/>
            <person name="Sahu N."/>
            <person name="Indic B."/>
            <person name="Wong-Bajracharya J."/>
            <person name="Merenyi Z."/>
            <person name="Ke H.-M."/>
            <person name="Monk M."/>
            <person name="Kocsube S."/>
            <person name="Drula E."/>
            <person name="Lipzen A."/>
            <person name="Balint B."/>
            <person name="Henrissat B."/>
            <person name="Andreopoulos B."/>
            <person name="Martin F.M."/>
            <person name="Harder C.B."/>
            <person name="Rigling D."/>
            <person name="Ford K.L."/>
            <person name="Foster G.D."/>
            <person name="Pangilinan J."/>
            <person name="Papanicolaou A."/>
            <person name="Barry K."/>
            <person name="LaButti K."/>
            <person name="Viragh M."/>
            <person name="Koriabine M."/>
            <person name="Yan M."/>
            <person name="Riley R."/>
            <person name="Champramary S."/>
            <person name="Plett K.L."/>
            <person name="Tsai I.J."/>
            <person name="Slot J."/>
            <person name="Sipos G."/>
            <person name="Plett J."/>
            <person name="Nagy L.G."/>
            <person name="Grigoriev I.V."/>
        </authorList>
    </citation>
    <scope>NUCLEOTIDE SEQUENCE</scope>
    <source>
        <strain evidence="2">HWK02</strain>
    </source>
</reference>
<organism evidence="2 3">
    <name type="scientific">Armillaria luteobubalina</name>
    <dbReference type="NCBI Taxonomy" id="153913"/>
    <lineage>
        <taxon>Eukaryota</taxon>
        <taxon>Fungi</taxon>
        <taxon>Dikarya</taxon>
        <taxon>Basidiomycota</taxon>
        <taxon>Agaricomycotina</taxon>
        <taxon>Agaricomycetes</taxon>
        <taxon>Agaricomycetidae</taxon>
        <taxon>Agaricales</taxon>
        <taxon>Marasmiineae</taxon>
        <taxon>Physalacriaceae</taxon>
        <taxon>Armillaria</taxon>
    </lineage>
</organism>
<proteinExistence type="predicted"/>
<sequence>MCGSPPPLLSTCIEVNHGADSQTAHDPLMEITPSHAYTSHKMFAGFIPHMLIPEFQCIQHKTGTIVSGSTSLGFLLHKRFYCSNFDVFLNYKDYKPIRKFMRKAGYGKPVLLGEGAQVVLAFHSPVDIMLEFHSIWNLTLLIVMNIPLHKKEDRNTRIKAGQPLDLNVSTQMLLCTLLNAMWATIFVGPSPGILVCTIWVLLQPPNLDYRAYFTDDSKVLFIKDFAKFVCHTLLDTSRPDET</sequence>
<comment type="caution">
    <text evidence="2">The sequence shown here is derived from an EMBL/GenBank/DDBJ whole genome shotgun (WGS) entry which is preliminary data.</text>
</comment>
<feature type="transmembrane region" description="Helical" evidence="1">
    <location>
        <begin position="180"/>
        <end position="202"/>
    </location>
</feature>
<accession>A0AA39V4R2</accession>
<protein>
    <submittedName>
        <fullName evidence="2">Uncharacterized protein</fullName>
    </submittedName>
</protein>
<keyword evidence="1" id="KW-0472">Membrane</keyword>